<feature type="region of interest" description="Disordered" evidence="5">
    <location>
        <begin position="466"/>
        <end position="489"/>
    </location>
</feature>
<feature type="compositionally biased region" description="Low complexity" evidence="5">
    <location>
        <begin position="65"/>
        <end position="76"/>
    </location>
</feature>
<gene>
    <name evidence="7" type="ORF">TrRE_jg2641</name>
</gene>
<dbReference type="EMBL" id="BRXZ01000567">
    <property type="protein sequence ID" value="GMH47320.1"/>
    <property type="molecule type" value="Genomic_DNA"/>
</dbReference>
<dbReference type="InterPro" id="IPR003439">
    <property type="entry name" value="ABC_transporter-like_ATP-bd"/>
</dbReference>
<dbReference type="CDD" id="cd03221">
    <property type="entry name" value="ABCF_EF-3"/>
    <property type="match status" value="1"/>
</dbReference>
<dbReference type="InterPro" id="IPR050611">
    <property type="entry name" value="ABCF"/>
</dbReference>
<sequence>MSSFDAKKAQAEKLKAQQKEAKARAKAKKEAEKQKRQQQRLADIKAKSLAGQRAKDEREKREKQALAASLASLSPEEIAEQERREMEALELMEKLRVEKEEDSEKRKALARKMAADQGKDSLFQVKTKTKKGGGKKTTKLDKVNAEKASLEAELAEARITAARARREMGAYKGQLECRSFTLPNPGGGANLIEDASCILVRGHRYGLIGRNGKGKSTMLRAFASRRVGDIPKNVSVHYVSQDVQLTDKTKGMTPAQVVVEADVERKMLMEEVKEMEDKAERGEYTGEDEKRHSRCVELLELIQADSAERRAEELIVNLGFSSELRSRNLEDLSGGWRVRTMLAAAIFARPDVLLLDEPTNHLSIRAVLWLARELATNPVWKDRIVVIVSHDRAFLDEVCSDCLHISGAAKRLTQARGNYSTWSKRRGEARVLYEKEAKLREARLAKLSDISDCGFRYGGSSSAIGKKKQAEKQGDKLAEEAKEKEEEAADLMEDNELPLVLKSGGELSGFVVNLKDVGFGYPGQPLLFQGCEFGITSSSRIVLLGENGNGKTTLVKLIMGELEPTMGQVVISPKARVALVNQHHADQIDLAKTPLEYMQELFKAKEGVSGYDHLQGLRGHLASCGVTSGGDSKREGDVVLEMQSTPAGALSGGQRSRVAMAAVSYREPHILVLDEPTNNLDLESVAALAESVKKFKGAVICVSHDQYFVEQISNEAWIVGGKQKVVKRVESFKVYKNAQMRSLDRKVDETKDEETAVEVPTAPLTAASTVRDPEPALEAPMQEKQPVKDEGGGISINSMTMAKKVVKKGTGKKKKSMSLMAMAGKKTKARPKVQPKPLNMKTGRWEALV</sequence>
<dbReference type="OrthoDB" id="2110130at2759"/>
<evidence type="ECO:0000256" key="1">
    <source>
        <dbReference type="ARBA" id="ARBA00022737"/>
    </source>
</evidence>
<proteinExistence type="predicted"/>
<feature type="region of interest" description="Disordered" evidence="5">
    <location>
        <begin position="1"/>
        <end position="81"/>
    </location>
</feature>
<keyword evidence="2" id="KW-0547">Nucleotide-binding</keyword>
<protein>
    <recommendedName>
        <fullName evidence="6">ABC transporter domain-containing protein</fullName>
    </recommendedName>
</protein>
<evidence type="ECO:0000256" key="5">
    <source>
        <dbReference type="SAM" id="MobiDB-lite"/>
    </source>
</evidence>
<reference evidence="7" key="1">
    <citation type="submission" date="2022-07" db="EMBL/GenBank/DDBJ databases">
        <title>Genome analysis of Parmales, a sister group of diatoms, reveals the evolutionary specialization of diatoms from phago-mixotrophs to photoautotrophs.</title>
        <authorList>
            <person name="Ban H."/>
            <person name="Sato S."/>
            <person name="Yoshikawa S."/>
            <person name="Kazumasa Y."/>
            <person name="Nakamura Y."/>
            <person name="Ichinomiya M."/>
            <person name="Saitoh K."/>
            <person name="Sato N."/>
            <person name="Blanc-Mathieu R."/>
            <person name="Endo H."/>
            <person name="Kuwata A."/>
            <person name="Ogata H."/>
        </authorList>
    </citation>
    <scope>NUCLEOTIDE SEQUENCE</scope>
</reference>
<dbReference type="PROSITE" id="PS50893">
    <property type="entry name" value="ABC_TRANSPORTER_2"/>
    <property type="match status" value="2"/>
</dbReference>
<dbReference type="GO" id="GO:0016887">
    <property type="term" value="F:ATP hydrolysis activity"/>
    <property type="evidence" value="ECO:0007669"/>
    <property type="project" value="InterPro"/>
</dbReference>
<keyword evidence="3" id="KW-0067">ATP-binding</keyword>
<dbReference type="Gene3D" id="3.40.50.300">
    <property type="entry name" value="P-loop containing nucleotide triphosphate hydrolases"/>
    <property type="match status" value="2"/>
</dbReference>
<evidence type="ECO:0000256" key="4">
    <source>
        <dbReference type="SAM" id="Coils"/>
    </source>
</evidence>
<dbReference type="AlphaFoldDB" id="A0A9W6ZBX1"/>
<keyword evidence="1" id="KW-0677">Repeat</keyword>
<evidence type="ECO:0000313" key="8">
    <source>
        <dbReference type="Proteomes" id="UP001165082"/>
    </source>
</evidence>
<feature type="region of interest" description="Disordered" evidence="5">
    <location>
        <begin position="806"/>
        <end position="849"/>
    </location>
</feature>
<dbReference type="PROSITE" id="PS00211">
    <property type="entry name" value="ABC_TRANSPORTER_1"/>
    <property type="match status" value="1"/>
</dbReference>
<evidence type="ECO:0000259" key="6">
    <source>
        <dbReference type="PROSITE" id="PS50893"/>
    </source>
</evidence>
<comment type="caution">
    <text evidence="7">The sequence shown here is derived from an EMBL/GenBank/DDBJ whole genome shotgun (WGS) entry which is preliminary data.</text>
</comment>
<organism evidence="7 8">
    <name type="scientific">Triparma retinervis</name>
    <dbReference type="NCBI Taxonomy" id="2557542"/>
    <lineage>
        <taxon>Eukaryota</taxon>
        <taxon>Sar</taxon>
        <taxon>Stramenopiles</taxon>
        <taxon>Ochrophyta</taxon>
        <taxon>Bolidophyceae</taxon>
        <taxon>Parmales</taxon>
        <taxon>Triparmaceae</taxon>
        <taxon>Triparma</taxon>
    </lineage>
</organism>
<evidence type="ECO:0000256" key="2">
    <source>
        <dbReference type="ARBA" id="ARBA00022741"/>
    </source>
</evidence>
<feature type="coiled-coil region" evidence="4">
    <location>
        <begin position="140"/>
        <end position="167"/>
    </location>
</feature>
<evidence type="ECO:0000256" key="3">
    <source>
        <dbReference type="ARBA" id="ARBA00022840"/>
    </source>
</evidence>
<dbReference type="InterPro" id="IPR003593">
    <property type="entry name" value="AAA+_ATPase"/>
</dbReference>
<evidence type="ECO:0000313" key="7">
    <source>
        <dbReference type="EMBL" id="GMH47320.1"/>
    </source>
</evidence>
<dbReference type="FunFam" id="3.40.50.300:FF:000011">
    <property type="entry name" value="Putative ABC transporter ATP-binding component"/>
    <property type="match status" value="1"/>
</dbReference>
<dbReference type="PANTHER" id="PTHR19211">
    <property type="entry name" value="ATP-BINDING TRANSPORT PROTEIN-RELATED"/>
    <property type="match status" value="1"/>
</dbReference>
<dbReference type="InterPro" id="IPR027417">
    <property type="entry name" value="P-loop_NTPase"/>
</dbReference>
<dbReference type="GO" id="GO:0005524">
    <property type="term" value="F:ATP binding"/>
    <property type="evidence" value="ECO:0007669"/>
    <property type="project" value="UniProtKB-KW"/>
</dbReference>
<name>A0A9W6ZBX1_9STRA</name>
<accession>A0A9W6ZBX1</accession>
<feature type="domain" description="ABC transporter" evidence="6">
    <location>
        <begin position="175"/>
        <end position="435"/>
    </location>
</feature>
<keyword evidence="8" id="KW-1185">Reference proteome</keyword>
<dbReference type="PANTHER" id="PTHR19211:SF14">
    <property type="entry name" value="ATP-BINDING CASSETTE SUB-FAMILY F MEMBER 1"/>
    <property type="match status" value="1"/>
</dbReference>
<feature type="domain" description="ABC transporter" evidence="6">
    <location>
        <begin position="512"/>
        <end position="762"/>
    </location>
</feature>
<dbReference type="SUPFAM" id="SSF52540">
    <property type="entry name" value="P-loop containing nucleoside triphosphate hydrolases"/>
    <property type="match status" value="2"/>
</dbReference>
<feature type="compositionally biased region" description="Basic and acidic residues" evidence="5">
    <location>
        <begin position="1"/>
        <end position="35"/>
    </location>
</feature>
<dbReference type="Pfam" id="PF00005">
    <property type="entry name" value="ABC_tran"/>
    <property type="match status" value="2"/>
</dbReference>
<dbReference type="Proteomes" id="UP001165082">
    <property type="component" value="Unassembled WGS sequence"/>
</dbReference>
<feature type="compositionally biased region" description="Basic and acidic residues" evidence="5">
    <location>
        <begin position="468"/>
        <end position="485"/>
    </location>
</feature>
<dbReference type="SMART" id="SM00382">
    <property type="entry name" value="AAA"/>
    <property type="match status" value="2"/>
</dbReference>
<dbReference type="FunFam" id="3.40.50.300:FF:001092">
    <property type="entry name" value="ATP-binding cassette sub-family F member 2"/>
    <property type="match status" value="1"/>
</dbReference>
<feature type="compositionally biased region" description="Basic residues" evidence="5">
    <location>
        <begin position="806"/>
        <end position="816"/>
    </location>
</feature>
<keyword evidence="4" id="KW-0175">Coiled coil</keyword>
<feature type="compositionally biased region" description="Basic and acidic residues" evidence="5">
    <location>
        <begin position="53"/>
        <end position="64"/>
    </location>
</feature>
<dbReference type="InterPro" id="IPR017871">
    <property type="entry name" value="ABC_transporter-like_CS"/>
</dbReference>